<feature type="compositionally biased region" description="Polar residues" evidence="2">
    <location>
        <begin position="158"/>
        <end position="169"/>
    </location>
</feature>
<keyword evidence="1" id="KW-0175">Coiled coil</keyword>
<dbReference type="AlphaFoldDB" id="A0A409YIT0"/>
<evidence type="ECO:0000256" key="2">
    <source>
        <dbReference type="SAM" id="MobiDB-lite"/>
    </source>
</evidence>
<dbReference type="EMBL" id="NHTK01001133">
    <property type="protein sequence ID" value="PPR02894.1"/>
    <property type="molecule type" value="Genomic_DNA"/>
</dbReference>
<evidence type="ECO:0000313" key="3">
    <source>
        <dbReference type="EMBL" id="PPR02894.1"/>
    </source>
</evidence>
<protein>
    <submittedName>
        <fullName evidence="3">Uncharacterized protein</fullName>
    </submittedName>
</protein>
<keyword evidence="4" id="KW-1185">Reference proteome</keyword>
<proteinExistence type="predicted"/>
<comment type="caution">
    <text evidence="3">The sequence shown here is derived from an EMBL/GenBank/DDBJ whole genome shotgun (WGS) entry which is preliminary data.</text>
</comment>
<dbReference type="InParanoid" id="A0A409YIT0"/>
<feature type="region of interest" description="Disordered" evidence="2">
    <location>
        <begin position="122"/>
        <end position="169"/>
    </location>
</feature>
<reference evidence="3 4" key="1">
    <citation type="journal article" date="2018" name="Evol. Lett.">
        <title>Horizontal gene cluster transfer increased hallucinogenic mushroom diversity.</title>
        <authorList>
            <person name="Reynolds H.T."/>
            <person name="Vijayakumar V."/>
            <person name="Gluck-Thaler E."/>
            <person name="Korotkin H.B."/>
            <person name="Matheny P.B."/>
            <person name="Slot J.C."/>
        </authorList>
    </citation>
    <scope>NUCLEOTIDE SEQUENCE [LARGE SCALE GENOMIC DNA]</scope>
    <source>
        <strain evidence="3 4">2629</strain>
    </source>
</reference>
<feature type="coiled-coil region" evidence="1">
    <location>
        <begin position="47"/>
        <end position="81"/>
    </location>
</feature>
<evidence type="ECO:0000313" key="4">
    <source>
        <dbReference type="Proteomes" id="UP000284842"/>
    </source>
</evidence>
<evidence type="ECO:0000256" key="1">
    <source>
        <dbReference type="SAM" id="Coils"/>
    </source>
</evidence>
<gene>
    <name evidence="3" type="ORF">CVT24_002278</name>
</gene>
<dbReference type="Proteomes" id="UP000284842">
    <property type="component" value="Unassembled WGS sequence"/>
</dbReference>
<sequence>MPNSDIVQSIASCASRELEAFLINATANTSLEQWANNYCNSGTTKKFDMGQSEREECKQKIKQLEQEVKALKVELRKFSSVKVAPSPQDKTPHVSIPPQKITLYVPSSGMGADFSYLRAQLRPSHPHPAPDKAFKSEPLSPSRQACTTGSKDTKDMHSNTLSVDNSASTGLRLKRRRSTEDNFACVSRRRFL</sequence>
<name>A0A409YIT0_9AGAR</name>
<organism evidence="3 4">
    <name type="scientific">Panaeolus cyanescens</name>
    <dbReference type="NCBI Taxonomy" id="181874"/>
    <lineage>
        <taxon>Eukaryota</taxon>
        <taxon>Fungi</taxon>
        <taxon>Dikarya</taxon>
        <taxon>Basidiomycota</taxon>
        <taxon>Agaricomycotina</taxon>
        <taxon>Agaricomycetes</taxon>
        <taxon>Agaricomycetidae</taxon>
        <taxon>Agaricales</taxon>
        <taxon>Agaricineae</taxon>
        <taxon>Galeropsidaceae</taxon>
        <taxon>Panaeolus</taxon>
    </lineage>
</organism>
<accession>A0A409YIT0</accession>
<feature type="compositionally biased region" description="Polar residues" evidence="2">
    <location>
        <begin position="139"/>
        <end position="150"/>
    </location>
</feature>